<sequence>MNIDEFNALEPEAAAAVLRPALDIPRWSDEIIAARPFGTVEELLEASRTAAEPLTETEIDQALAHHPRIGDRAEGQSAEAGLSRSEQSAIDPDDAELQRELRARNIAYEERFGRVFLIRAAGRSPAQILDALEERMANQPDRELLVVAEQLRQIATLRLEGLLTA</sequence>
<evidence type="ECO:0000256" key="6">
    <source>
        <dbReference type="ARBA" id="ARBA00023239"/>
    </source>
</evidence>
<dbReference type="AlphaFoldDB" id="A0A220UFG8"/>
<evidence type="ECO:0000313" key="10">
    <source>
        <dbReference type="Proteomes" id="UP000198398"/>
    </source>
</evidence>
<keyword evidence="4" id="KW-0659">Purine metabolism</keyword>
<proteinExistence type="predicted"/>
<dbReference type="RefSeq" id="WP_089065693.1">
    <property type="nucleotide sequence ID" value="NZ_CP022316.1"/>
</dbReference>
<dbReference type="Gene3D" id="1.10.3330.10">
    <property type="entry name" value="Oxo-4-hydroxy-4-carboxy-5-ureidoimidazoline decarboxylase"/>
    <property type="match status" value="1"/>
</dbReference>
<reference evidence="10" key="1">
    <citation type="submission" date="2017-07" db="EMBL/GenBank/DDBJ databases">
        <title>Brachybacterium sp. VR2415.</title>
        <authorList>
            <person name="Tak E.J."/>
            <person name="Bae J.-W."/>
        </authorList>
    </citation>
    <scope>NUCLEOTIDE SEQUENCE [LARGE SCALE GENOMIC DNA]</scope>
    <source>
        <strain evidence="10">VR2415</strain>
    </source>
</reference>
<keyword evidence="5" id="KW-0210">Decarboxylase</keyword>
<dbReference type="GO" id="GO:0006144">
    <property type="term" value="P:purine nucleobase metabolic process"/>
    <property type="evidence" value="ECO:0007669"/>
    <property type="project" value="UniProtKB-KW"/>
</dbReference>
<keyword evidence="6" id="KW-0456">Lyase</keyword>
<dbReference type="GO" id="GO:0019628">
    <property type="term" value="P:urate catabolic process"/>
    <property type="evidence" value="ECO:0007669"/>
    <property type="project" value="TreeGrafter"/>
</dbReference>
<dbReference type="PANTHER" id="PTHR43466:SF1">
    <property type="entry name" value="2-OXO-4-HYDROXY-4-CARBOXY-5-UREIDOIMIDAZOLINE DECARBOXYLASE-RELATED"/>
    <property type="match status" value="1"/>
</dbReference>
<feature type="domain" description="Oxo-4-hydroxy-4-carboxy-5-ureidoimidazoline decarboxylase" evidence="8">
    <location>
        <begin position="7"/>
        <end position="160"/>
    </location>
</feature>
<comment type="catalytic activity">
    <reaction evidence="1">
        <text>5-hydroxy-2-oxo-4-ureido-2,5-dihydro-1H-imidazole-5-carboxylate + H(+) = (S)-allantoin + CO2</text>
        <dbReference type="Rhea" id="RHEA:26301"/>
        <dbReference type="ChEBI" id="CHEBI:15378"/>
        <dbReference type="ChEBI" id="CHEBI:15678"/>
        <dbReference type="ChEBI" id="CHEBI:16526"/>
        <dbReference type="ChEBI" id="CHEBI:58639"/>
        <dbReference type="EC" id="4.1.1.97"/>
    </reaction>
</comment>
<feature type="region of interest" description="Disordered" evidence="7">
    <location>
        <begin position="66"/>
        <end position="94"/>
    </location>
</feature>
<evidence type="ECO:0000259" key="8">
    <source>
        <dbReference type="Pfam" id="PF09349"/>
    </source>
</evidence>
<keyword evidence="10" id="KW-1185">Reference proteome</keyword>
<accession>A0A220UFG8</accession>
<dbReference type="SUPFAM" id="SSF158694">
    <property type="entry name" value="UraD-Like"/>
    <property type="match status" value="1"/>
</dbReference>
<comment type="pathway">
    <text evidence="2">Purine metabolism; urate degradation; (S)-allantoin from urate: step 3/3.</text>
</comment>
<evidence type="ECO:0000256" key="4">
    <source>
        <dbReference type="ARBA" id="ARBA00022631"/>
    </source>
</evidence>
<protein>
    <recommendedName>
        <fullName evidence="3">2-oxo-4-hydroxy-4-carboxy-5-ureidoimidazoline decarboxylase</fullName>
        <ecNumber evidence="3">4.1.1.97</ecNumber>
    </recommendedName>
</protein>
<dbReference type="Proteomes" id="UP000198398">
    <property type="component" value="Chromosome"/>
</dbReference>
<dbReference type="EMBL" id="CP022316">
    <property type="protein sequence ID" value="ASK66453.1"/>
    <property type="molecule type" value="Genomic_DNA"/>
</dbReference>
<dbReference type="EC" id="4.1.1.97" evidence="3"/>
<dbReference type="NCBIfam" id="TIGR03180">
    <property type="entry name" value="UraD_2"/>
    <property type="match status" value="1"/>
</dbReference>
<gene>
    <name evidence="9" type="primary">uraD</name>
    <name evidence="9" type="ORF">CFK39_12205</name>
</gene>
<dbReference type="KEGG" id="brv:CFK39_12205"/>
<dbReference type="Pfam" id="PF09349">
    <property type="entry name" value="OHCU_decarbox"/>
    <property type="match status" value="1"/>
</dbReference>
<dbReference type="NCBIfam" id="NF010372">
    <property type="entry name" value="PRK13798.1"/>
    <property type="match status" value="1"/>
</dbReference>
<name>A0A220UFG8_9MICO</name>
<dbReference type="InterPro" id="IPR036778">
    <property type="entry name" value="OHCU_decarboxylase_sf"/>
</dbReference>
<dbReference type="PANTHER" id="PTHR43466">
    <property type="entry name" value="2-OXO-4-HYDROXY-4-CARBOXY-5-UREIDOIMIDAZOLINE DECARBOXYLASE-RELATED"/>
    <property type="match status" value="1"/>
</dbReference>
<evidence type="ECO:0000256" key="1">
    <source>
        <dbReference type="ARBA" id="ARBA00001163"/>
    </source>
</evidence>
<evidence type="ECO:0000313" key="9">
    <source>
        <dbReference type="EMBL" id="ASK66453.1"/>
    </source>
</evidence>
<dbReference type="InterPro" id="IPR018020">
    <property type="entry name" value="OHCU_decarboxylase"/>
</dbReference>
<dbReference type="OrthoDB" id="5243781at2"/>
<organism evidence="9 10">
    <name type="scientific">Brachybacterium avium</name>
    <dbReference type="NCBI Taxonomy" id="2017485"/>
    <lineage>
        <taxon>Bacteria</taxon>
        <taxon>Bacillati</taxon>
        <taxon>Actinomycetota</taxon>
        <taxon>Actinomycetes</taxon>
        <taxon>Micrococcales</taxon>
        <taxon>Dermabacteraceae</taxon>
        <taxon>Brachybacterium</taxon>
    </lineage>
</organism>
<evidence type="ECO:0000256" key="3">
    <source>
        <dbReference type="ARBA" id="ARBA00012257"/>
    </source>
</evidence>
<evidence type="ECO:0000256" key="2">
    <source>
        <dbReference type="ARBA" id="ARBA00004754"/>
    </source>
</evidence>
<evidence type="ECO:0000256" key="7">
    <source>
        <dbReference type="SAM" id="MobiDB-lite"/>
    </source>
</evidence>
<dbReference type="GO" id="GO:0051997">
    <property type="term" value="F:2-oxo-4-hydroxy-4-carboxy-5-ureidoimidazoline decarboxylase activity"/>
    <property type="evidence" value="ECO:0007669"/>
    <property type="project" value="UniProtKB-EC"/>
</dbReference>
<dbReference type="InterPro" id="IPR017595">
    <property type="entry name" value="OHCU_decarboxylase-2"/>
</dbReference>
<evidence type="ECO:0000256" key="5">
    <source>
        <dbReference type="ARBA" id="ARBA00022793"/>
    </source>
</evidence>